<feature type="compositionally biased region" description="Basic and acidic residues" evidence="1">
    <location>
        <begin position="61"/>
        <end position="75"/>
    </location>
</feature>
<dbReference type="Proteomes" id="UP001219518">
    <property type="component" value="Unassembled WGS sequence"/>
</dbReference>
<keyword evidence="3" id="KW-1185">Reference proteome</keyword>
<proteinExistence type="predicted"/>
<feature type="compositionally biased region" description="Pro residues" evidence="1">
    <location>
        <begin position="159"/>
        <end position="189"/>
    </location>
</feature>
<name>A0AAE1HKX8_9NEOP</name>
<feature type="compositionally biased region" description="Low complexity" evidence="1">
    <location>
        <begin position="103"/>
        <end position="118"/>
    </location>
</feature>
<gene>
    <name evidence="2" type="ORF">KUF71_000269</name>
</gene>
<feature type="region of interest" description="Disordered" evidence="1">
    <location>
        <begin position="57"/>
        <end position="212"/>
    </location>
</feature>
<evidence type="ECO:0000256" key="1">
    <source>
        <dbReference type="SAM" id="MobiDB-lite"/>
    </source>
</evidence>
<reference evidence="2" key="1">
    <citation type="submission" date="2021-07" db="EMBL/GenBank/DDBJ databases">
        <authorList>
            <person name="Catto M.A."/>
            <person name="Jacobson A."/>
            <person name="Kennedy G."/>
            <person name="Labadie P."/>
            <person name="Hunt B.G."/>
            <person name="Srinivasan R."/>
        </authorList>
    </citation>
    <scope>NUCLEOTIDE SEQUENCE</scope>
    <source>
        <strain evidence="2">PL_HMW_Pooled</strain>
        <tissue evidence="2">Head</tissue>
    </source>
</reference>
<evidence type="ECO:0000313" key="3">
    <source>
        <dbReference type="Proteomes" id="UP001219518"/>
    </source>
</evidence>
<comment type="caution">
    <text evidence="2">The sequence shown here is derived from an EMBL/GenBank/DDBJ whole genome shotgun (WGS) entry which is preliminary data.</text>
</comment>
<sequence>AFAPVSARAGLAHQLALGGEWGAFRGVQGLPPPYLPGCGPPAGPGLHHFPHVLALPQHAQHAHDGQGSESGDRPAADSLTPAPLPLPPHAVHPLHPLQHHIHNNNNLNNNNNNNNNNNITIDSKDGKESGARGGGGGRSPTPSPPPSSASPAALSLRRSPPPSSASPPPARDGGPVSPPAAAPASPSPPDSATVPGGPFSPPSAAPQPFSGLHPALLQQHNSAFLSLFMGTPLPGAPWLYSQLYQPPHFQGADLHSMALQLQQRHAAAVGSLGSLTDSKMSSGGSDEDGEVNVHDDDKDDEDDDEDRRRRRGRVDDEDEDDVDVAAPCSPPPHGPGSPLLPLRHGRSPSSSSGVSRSPPSTPTGRAHSPAHRLRLKAASPVTALRARASPSKVVWRPY</sequence>
<feature type="compositionally biased region" description="Low complexity" evidence="1">
    <location>
        <begin position="336"/>
        <end position="364"/>
    </location>
</feature>
<organism evidence="2 3">
    <name type="scientific">Frankliniella fusca</name>
    <dbReference type="NCBI Taxonomy" id="407009"/>
    <lineage>
        <taxon>Eukaryota</taxon>
        <taxon>Metazoa</taxon>
        <taxon>Ecdysozoa</taxon>
        <taxon>Arthropoda</taxon>
        <taxon>Hexapoda</taxon>
        <taxon>Insecta</taxon>
        <taxon>Pterygota</taxon>
        <taxon>Neoptera</taxon>
        <taxon>Paraneoptera</taxon>
        <taxon>Thysanoptera</taxon>
        <taxon>Terebrantia</taxon>
        <taxon>Thripoidea</taxon>
        <taxon>Thripidae</taxon>
        <taxon>Frankliniella</taxon>
    </lineage>
</organism>
<dbReference type="EMBL" id="JAHWGI010001142">
    <property type="protein sequence ID" value="KAK3923187.1"/>
    <property type="molecule type" value="Genomic_DNA"/>
</dbReference>
<feature type="compositionally biased region" description="Polar residues" evidence="1">
    <location>
        <begin position="274"/>
        <end position="284"/>
    </location>
</feature>
<feature type="region of interest" description="Disordered" evidence="1">
    <location>
        <begin position="274"/>
        <end position="398"/>
    </location>
</feature>
<accession>A0AAE1HKX8</accession>
<feature type="compositionally biased region" description="Low complexity" evidence="1">
    <location>
        <begin position="149"/>
        <end position="158"/>
    </location>
</feature>
<reference evidence="2" key="2">
    <citation type="journal article" date="2023" name="BMC Genomics">
        <title>Pest status, molecular evolution, and epigenetic factors derived from the genome assembly of Frankliniella fusca, a thysanopteran phytovirus vector.</title>
        <authorList>
            <person name="Catto M.A."/>
            <person name="Labadie P.E."/>
            <person name="Jacobson A.L."/>
            <person name="Kennedy G.G."/>
            <person name="Srinivasan R."/>
            <person name="Hunt B.G."/>
        </authorList>
    </citation>
    <scope>NUCLEOTIDE SEQUENCE</scope>
    <source>
        <strain evidence="2">PL_HMW_Pooled</strain>
    </source>
</reference>
<evidence type="ECO:0000313" key="2">
    <source>
        <dbReference type="EMBL" id="KAK3923187.1"/>
    </source>
</evidence>
<feature type="non-terminal residue" evidence="2">
    <location>
        <position position="398"/>
    </location>
</feature>
<dbReference type="AlphaFoldDB" id="A0AAE1HKX8"/>
<protein>
    <submittedName>
        <fullName evidence="2">Period circadian protein-like protein 3</fullName>
    </submittedName>
</protein>